<name>A0A9N9H0C5_9GLOM</name>
<dbReference type="Proteomes" id="UP000789405">
    <property type="component" value="Unassembled WGS sequence"/>
</dbReference>
<proteinExistence type="predicted"/>
<sequence length="90" mass="10443">MSDLSTKLNALKECYNNQLITYEVYCQYQEEIMSNWAKSNLSTTIVEDKSNEKSFWKRMFEAASQCLKFVVCELIGPILKHVVIALIDNK</sequence>
<feature type="non-terminal residue" evidence="1">
    <location>
        <position position="90"/>
    </location>
</feature>
<protein>
    <submittedName>
        <fullName evidence="1">16342_t:CDS:1</fullName>
    </submittedName>
</protein>
<evidence type="ECO:0000313" key="2">
    <source>
        <dbReference type="Proteomes" id="UP000789405"/>
    </source>
</evidence>
<dbReference type="EMBL" id="CAJVPY010005281">
    <property type="protein sequence ID" value="CAG8639610.1"/>
    <property type="molecule type" value="Genomic_DNA"/>
</dbReference>
<keyword evidence="2" id="KW-1185">Reference proteome</keyword>
<organism evidence="1 2">
    <name type="scientific">Dentiscutata erythropus</name>
    <dbReference type="NCBI Taxonomy" id="1348616"/>
    <lineage>
        <taxon>Eukaryota</taxon>
        <taxon>Fungi</taxon>
        <taxon>Fungi incertae sedis</taxon>
        <taxon>Mucoromycota</taxon>
        <taxon>Glomeromycotina</taxon>
        <taxon>Glomeromycetes</taxon>
        <taxon>Diversisporales</taxon>
        <taxon>Gigasporaceae</taxon>
        <taxon>Dentiscutata</taxon>
    </lineage>
</organism>
<dbReference type="AlphaFoldDB" id="A0A9N9H0C5"/>
<reference evidence="1" key="1">
    <citation type="submission" date="2021-06" db="EMBL/GenBank/DDBJ databases">
        <authorList>
            <person name="Kallberg Y."/>
            <person name="Tangrot J."/>
            <person name="Rosling A."/>
        </authorList>
    </citation>
    <scope>NUCLEOTIDE SEQUENCE</scope>
    <source>
        <strain evidence="1">MA453B</strain>
    </source>
</reference>
<comment type="caution">
    <text evidence="1">The sequence shown here is derived from an EMBL/GenBank/DDBJ whole genome shotgun (WGS) entry which is preliminary data.</text>
</comment>
<evidence type="ECO:0000313" key="1">
    <source>
        <dbReference type="EMBL" id="CAG8639610.1"/>
    </source>
</evidence>
<accession>A0A9N9H0C5</accession>
<gene>
    <name evidence="1" type="ORF">DERYTH_LOCUS9582</name>
</gene>